<keyword evidence="1" id="KW-0812">Transmembrane</keyword>
<dbReference type="RefSeq" id="WP_086929212.1">
    <property type="nucleotide sequence ID" value="NZ_CP021369.1"/>
</dbReference>
<name>A0A240UJ57_9BURK</name>
<feature type="transmembrane region" description="Helical" evidence="1">
    <location>
        <begin position="21"/>
        <end position="39"/>
    </location>
</feature>
<dbReference type="OrthoDB" id="7063374at2"/>
<keyword evidence="1" id="KW-0472">Membrane</keyword>
<protein>
    <recommendedName>
        <fullName evidence="4">Conjugal transfer protein TrbD</fullName>
    </recommendedName>
</protein>
<dbReference type="Proteomes" id="UP000194440">
    <property type="component" value="Plasmid pACP4.3"/>
</dbReference>
<keyword evidence="1" id="KW-1133">Transmembrane helix</keyword>
<evidence type="ECO:0000313" key="3">
    <source>
        <dbReference type="Proteomes" id="UP000194440"/>
    </source>
</evidence>
<reference evidence="2" key="1">
    <citation type="submission" date="2017-05" db="EMBL/GenBank/DDBJ databases">
        <title>Polyphasic characterization of four soil-derived phenanthrene-degrading Acidovorax strains and proposal of Acidovorax phenanthrenivorans sp. nov.</title>
        <authorList>
            <person name="Singleton D."/>
            <person name="Lee J."/>
            <person name="Dickey A.N."/>
            <person name="Stroud A."/>
            <person name="Scholl E.H."/>
            <person name="Wright F.A."/>
            <person name="Aitken M.D."/>
        </authorList>
    </citation>
    <scope>NUCLEOTIDE SEQUENCE</scope>
    <source>
        <strain evidence="2">P4</strain>
        <plasmid evidence="2">pACP4.3</plasmid>
    </source>
</reference>
<dbReference type="EMBL" id="CP021369">
    <property type="protein sequence ID" value="ART61508.1"/>
    <property type="molecule type" value="Genomic_DNA"/>
</dbReference>
<evidence type="ECO:0008006" key="4">
    <source>
        <dbReference type="Google" id="ProtNLM"/>
    </source>
</evidence>
<accession>A0A240UJ57</accession>
<geneLocation type="plasmid" evidence="2 3">
    <name>pACP4.3</name>
</geneLocation>
<gene>
    <name evidence="2" type="ORF">CBP36_21310</name>
</gene>
<evidence type="ECO:0000256" key="1">
    <source>
        <dbReference type="SAM" id="Phobius"/>
    </source>
</evidence>
<keyword evidence="3" id="KW-1185">Reference proteome</keyword>
<proteinExistence type="predicted"/>
<sequence length="106" mass="12125">MEKTPVRLSLLRRIAWLGGDRRMVGLAGLIAFSLGWTMFVGFGLSYGLFILVPGCFFVGVLWTARNMYKADPWMMDVIMRHFKYSKYYAPKSHIGKAPPNINDYAK</sequence>
<keyword evidence="2" id="KW-0614">Plasmid</keyword>
<evidence type="ECO:0000313" key="2">
    <source>
        <dbReference type="EMBL" id="ART61508.1"/>
    </source>
</evidence>
<dbReference type="KEGG" id="acip:CBP36_21310"/>
<dbReference type="AlphaFoldDB" id="A0A240UJ57"/>
<feature type="transmembrane region" description="Helical" evidence="1">
    <location>
        <begin position="45"/>
        <end position="64"/>
    </location>
</feature>
<organism evidence="2 3">
    <name type="scientific">Acidovorax carolinensis</name>
    <dbReference type="NCBI Taxonomy" id="553814"/>
    <lineage>
        <taxon>Bacteria</taxon>
        <taxon>Pseudomonadati</taxon>
        <taxon>Pseudomonadota</taxon>
        <taxon>Betaproteobacteria</taxon>
        <taxon>Burkholderiales</taxon>
        <taxon>Comamonadaceae</taxon>
        <taxon>Acidovorax</taxon>
    </lineage>
</organism>